<dbReference type="Pfam" id="PF14559">
    <property type="entry name" value="TPR_19"/>
    <property type="match status" value="1"/>
</dbReference>
<protein>
    <submittedName>
        <fullName evidence="3">Tetratricopeptide repeat protein</fullName>
    </submittedName>
</protein>
<feature type="signal peptide" evidence="2">
    <location>
        <begin position="1"/>
        <end position="29"/>
    </location>
</feature>
<evidence type="ECO:0000256" key="1">
    <source>
        <dbReference type="SAM" id="MobiDB-lite"/>
    </source>
</evidence>
<evidence type="ECO:0000313" key="4">
    <source>
        <dbReference type="Proteomes" id="UP001595740"/>
    </source>
</evidence>
<keyword evidence="2" id="KW-0732">Signal</keyword>
<feature type="chain" id="PRO_5047342035" evidence="2">
    <location>
        <begin position="30"/>
        <end position="181"/>
    </location>
</feature>
<dbReference type="EMBL" id="JBHRXK010000010">
    <property type="protein sequence ID" value="MFC3552353.1"/>
    <property type="molecule type" value="Genomic_DNA"/>
</dbReference>
<evidence type="ECO:0000256" key="2">
    <source>
        <dbReference type="SAM" id="SignalP"/>
    </source>
</evidence>
<reference evidence="4" key="1">
    <citation type="journal article" date="2019" name="Int. J. Syst. Evol. Microbiol.">
        <title>The Global Catalogue of Microorganisms (GCM) 10K type strain sequencing project: providing services to taxonomists for standard genome sequencing and annotation.</title>
        <authorList>
            <consortium name="The Broad Institute Genomics Platform"/>
            <consortium name="The Broad Institute Genome Sequencing Center for Infectious Disease"/>
            <person name="Wu L."/>
            <person name="Ma J."/>
        </authorList>
    </citation>
    <scope>NUCLEOTIDE SEQUENCE [LARGE SCALE GENOMIC DNA]</scope>
    <source>
        <strain evidence="4">KCTC 42875</strain>
    </source>
</reference>
<comment type="caution">
    <text evidence="3">The sequence shown here is derived from an EMBL/GenBank/DDBJ whole genome shotgun (WGS) entry which is preliminary data.</text>
</comment>
<accession>A0ABV7RUC1</accession>
<dbReference type="Gene3D" id="1.25.40.10">
    <property type="entry name" value="Tetratricopeptide repeat domain"/>
    <property type="match status" value="1"/>
</dbReference>
<sequence>MIRWFTTPRWSGVAAGVALAILLAGCATAPDIGLPGFDAAAAVAEIRAAGGANASELDVQPLRDPQVEDLREDAERLERERKYPEAAAALDQALQLNPSDPALLQDRAEAALLQQRLDDAERFARQGLEQGSKVGPLCRRHWETIAQVRLTRPASADTPGGSVADARRERDACTVAAPPRY</sequence>
<proteinExistence type="predicted"/>
<dbReference type="SUPFAM" id="SSF48452">
    <property type="entry name" value="TPR-like"/>
    <property type="match status" value="1"/>
</dbReference>
<evidence type="ECO:0000313" key="3">
    <source>
        <dbReference type="EMBL" id="MFC3552353.1"/>
    </source>
</evidence>
<dbReference type="Proteomes" id="UP001595740">
    <property type="component" value="Unassembled WGS sequence"/>
</dbReference>
<dbReference type="PROSITE" id="PS51257">
    <property type="entry name" value="PROKAR_LIPOPROTEIN"/>
    <property type="match status" value="1"/>
</dbReference>
<name>A0ABV7RUC1_9GAMM</name>
<feature type="region of interest" description="Disordered" evidence="1">
    <location>
        <begin position="151"/>
        <end position="181"/>
    </location>
</feature>
<dbReference type="RefSeq" id="WP_386760114.1">
    <property type="nucleotide sequence ID" value="NZ_JBHRXK010000010.1"/>
</dbReference>
<organism evidence="3 4">
    <name type="scientific">Lysobacter cavernae</name>
    <dbReference type="NCBI Taxonomy" id="1685901"/>
    <lineage>
        <taxon>Bacteria</taxon>
        <taxon>Pseudomonadati</taxon>
        <taxon>Pseudomonadota</taxon>
        <taxon>Gammaproteobacteria</taxon>
        <taxon>Lysobacterales</taxon>
        <taxon>Lysobacteraceae</taxon>
        <taxon>Lysobacter</taxon>
    </lineage>
</organism>
<gene>
    <name evidence="3" type="ORF">ACFOLC_15210</name>
</gene>
<dbReference type="InterPro" id="IPR011990">
    <property type="entry name" value="TPR-like_helical_dom_sf"/>
</dbReference>
<keyword evidence="4" id="KW-1185">Reference proteome</keyword>